<name>A0A366LT03_9ACTN</name>
<evidence type="ECO:0000313" key="2">
    <source>
        <dbReference type="Proteomes" id="UP000253303"/>
    </source>
</evidence>
<keyword evidence="2" id="KW-1185">Reference proteome</keyword>
<sequence>MDHEKSPAALLKPHGARIEAAHPAQKAGDHAQFGIAVEDFAPDGYVVLGDDAQLVRWAAVRLRVRRQLGHRDLRVGDLFRVHVRVFGRLADDRPDLVSGGTEPQFLYA</sequence>
<organism evidence="1 2">
    <name type="scientific">Spongiactinospora rosea</name>
    <dbReference type="NCBI Taxonomy" id="2248750"/>
    <lineage>
        <taxon>Bacteria</taxon>
        <taxon>Bacillati</taxon>
        <taxon>Actinomycetota</taxon>
        <taxon>Actinomycetes</taxon>
        <taxon>Streptosporangiales</taxon>
        <taxon>Streptosporangiaceae</taxon>
        <taxon>Spongiactinospora</taxon>
    </lineage>
</organism>
<evidence type="ECO:0000313" key="1">
    <source>
        <dbReference type="EMBL" id="RBQ16519.1"/>
    </source>
</evidence>
<protein>
    <submittedName>
        <fullName evidence="1">Uncharacterized protein</fullName>
    </submittedName>
</protein>
<dbReference type="EMBL" id="QMEY01000016">
    <property type="protein sequence ID" value="RBQ16519.1"/>
    <property type="molecule type" value="Genomic_DNA"/>
</dbReference>
<dbReference type="Proteomes" id="UP000253303">
    <property type="component" value="Unassembled WGS sequence"/>
</dbReference>
<reference evidence="1 2" key="1">
    <citation type="submission" date="2018-06" db="EMBL/GenBank/DDBJ databases">
        <title>Sphaerisporangium craniellae sp. nov., isolated from a marine sponge in the South China Sea.</title>
        <authorList>
            <person name="Li L."/>
        </authorList>
    </citation>
    <scope>NUCLEOTIDE SEQUENCE [LARGE SCALE GENOMIC DNA]</scope>
    <source>
        <strain evidence="1 2">LHW63015</strain>
    </source>
</reference>
<accession>A0A366LT03</accession>
<comment type="caution">
    <text evidence="1">The sequence shown here is derived from an EMBL/GenBank/DDBJ whole genome shotgun (WGS) entry which is preliminary data.</text>
</comment>
<proteinExistence type="predicted"/>
<dbReference type="AlphaFoldDB" id="A0A366LT03"/>
<gene>
    <name evidence="1" type="ORF">DP939_29825</name>
</gene>